<feature type="region of interest" description="Disordered" evidence="1">
    <location>
        <begin position="51"/>
        <end position="189"/>
    </location>
</feature>
<dbReference type="EMBL" id="AP025292">
    <property type="protein sequence ID" value="BDC98968.1"/>
    <property type="molecule type" value="Genomic_DNA"/>
</dbReference>
<feature type="transmembrane region" description="Helical" evidence="2">
    <location>
        <begin position="12"/>
        <end position="34"/>
    </location>
</feature>
<dbReference type="Proteomes" id="UP001354989">
    <property type="component" value="Chromosome"/>
</dbReference>
<feature type="compositionally biased region" description="Low complexity" evidence="1">
    <location>
        <begin position="68"/>
        <end position="79"/>
    </location>
</feature>
<sequence length="285" mass="31755">MEDQKQKQREYLSMAITAVLAIALTVSLFFIMVWHAPDPPLPVYGLELSLGTSERGSGEPVKPIKAATPVETPPTKITPKPIPQPEEQPEEVEEVTPEESTPTEETITPEVIETQEEPSYKEEEKKEKVVKPKEEPKEEVKPIHEFPSKQKAAEEQTQTAPQPSSGTDESGAGNQGKEEGKIDERGIYQGSFGAKGASLDMKGWAWDGAPRPQDTSNESGKIVYQIRIDEDGEIQEVRRIESTVRPEIETKYRKAVEQLTFSRTADNLRPTPFTTGRITFIINAN</sequence>
<protein>
    <recommendedName>
        <fullName evidence="5">Energy transducer TonB</fullName>
    </recommendedName>
</protein>
<feature type="compositionally biased region" description="Polar residues" evidence="1">
    <location>
        <begin position="155"/>
        <end position="168"/>
    </location>
</feature>
<evidence type="ECO:0000256" key="1">
    <source>
        <dbReference type="SAM" id="MobiDB-lite"/>
    </source>
</evidence>
<organism evidence="3 4">
    <name type="scientific">Persicobacter psychrovividus</name>
    <dbReference type="NCBI Taxonomy" id="387638"/>
    <lineage>
        <taxon>Bacteria</taxon>
        <taxon>Pseudomonadati</taxon>
        <taxon>Bacteroidota</taxon>
        <taxon>Cytophagia</taxon>
        <taxon>Cytophagales</taxon>
        <taxon>Persicobacteraceae</taxon>
        <taxon>Persicobacter</taxon>
    </lineage>
</organism>
<gene>
    <name evidence="3" type="ORF">PEPS_12490</name>
</gene>
<evidence type="ECO:0008006" key="5">
    <source>
        <dbReference type="Google" id="ProtNLM"/>
    </source>
</evidence>
<dbReference type="RefSeq" id="WP_338397984.1">
    <property type="nucleotide sequence ID" value="NZ_AP025292.1"/>
</dbReference>
<feature type="compositionally biased region" description="Basic and acidic residues" evidence="1">
    <location>
        <begin position="118"/>
        <end position="154"/>
    </location>
</feature>
<feature type="compositionally biased region" description="Acidic residues" evidence="1">
    <location>
        <begin position="87"/>
        <end position="97"/>
    </location>
</feature>
<evidence type="ECO:0000313" key="3">
    <source>
        <dbReference type="EMBL" id="BDC98968.1"/>
    </source>
</evidence>
<proteinExistence type="predicted"/>
<feature type="compositionally biased region" description="Basic and acidic residues" evidence="1">
    <location>
        <begin position="176"/>
        <end position="186"/>
    </location>
</feature>
<accession>A0ABN6L777</accession>
<reference evidence="3 4" key="1">
    <citation type="submission" date="2021-12" db="EMBL/GenBank/DDBJ databases">
        <title>Genome sequencing of bacteria with rrn-lacking chromosome and rrn-plasmid.</title>
        <authorList>
            <person name="Anda M."/>
            <person name="Iwasaki W."/>
        </authorList>
    </citation>
    <scope>NUCLEOTIDE SEQUENCE [LARGE SCALE GENOMIC DNA]</scope>
    <source>
        <strain evidence="3 4">NBRC 101262</strain>
    </source>
</reference>
<name>A0ABN6L777_9BACT</name>
<evidence type="ECO:0000313" key="4">
    <source>
        <dbReference type="Proteomes" id="UP001354989"/>
    </source>
</evidence>
<evidence type="ECO:0000256" key="2">
    <source>
        <dbReference type="SAM" id="Phobius"/>
    </source>
</evidence>
<feature type="compositionally biased region" description="Low complexity" evidence="1">
    <location>
        <begin position="98"/>
        <end position="112"/>
    </location>
</feature>
<keyword evidence="2" id="KW-1133">Transmembrane helix</keyword>
<keyword evidence="4" id="KW-1185">Reference proteome</keyword>
<keyword evidence="2" id="KW-0812">Transmembrane</keyword>
<keyword evidence="2" id="KW-0472">Membrane</keyword>